<comment type="caution">
    <text evidence="1">The sequence shown here is derived from an EMBL/GenBank/DDBJ whole genome shotgun (WGS) entry which is preliminary data.</text>
</comment>
<name>A0ACA9RUC3_9GLOM</name>
<evidence type="ECO:0000313" key="2">
    <source>
        <dbReference type="Proteomes" id="UP000789920"/>
    </source>
</evidence>
<dbReference type="EMBL" id="CAJVQC010071464">
    <property type="protein sequence ID" value="CAG8810609.1"/>
    <property type="molecule type" value="Genomic_DNA"/>
</dbReference>
<evidence type="ECO:0000313" key="1">
    <source>
        <dbReference type="EMBL" id="CAG8810609.1"/>
    </source>
</evidence>
<organism evidence="1 2">
    <name type="scientific">Racocetra persica</name>
    <dbReference type="NCBI Taxonomy" id="160502"/>
    <lineage>
        <taxon>Eukaryota</taxon>
        <taxon>Fungi</taxon>
        <taxon>Fungi incertae sedis</taxon>
        <taxon>Mucoromycota</taxon>
        <taxon>Glomeromycotina</taxon>
        <taxon>Glomeromycetes</taxon>
        <taxon>Diversisporales</taxon>
        <taxon>Gigasporaceae</taxon>
        <taxon>Racocetra</taxon>
    </lineage>
</organism>
<protein>
    <submittedName>
        <fullName evidence="1">34421_t:CDS:1</fullName>
    </submittedName>
</protein>
<sequence length="125" mass="14523">NAPKNFTNLINPLSITQISEPQNNVIIPKILVPDPLPINPNSIANVQKVLDHIKEISRINKGERKWIAVVCDRIPYRYMQKFKNNYLEILLIPGLLHEEMNILKAFVELNWYNIISLKLVKLNKN</sequence>
<proteinExistence type="predicted"/>
<reference evidence="1" key="1">
    <citation type="submission" date="2021-06" db="EMBL/GenBank/DDBJ databases">
        <authorList>
            <person name="Kallberg Y."/>
            <person name="Tangrot J."/>
            <person name="Rosling A."/>
        </authorList>
    </citation>
    <scope>NUCLEOTIDE SEQUENCE</scope>
    <source>
        <strain evidence="1">MA461A</strain>
    </source>
</reference>
<accession>A0ACA9RUC3</accession>
<feature type="non-terminal residue" evidence="1">
    <location>
        <position position="1"/>
    </location>
</feature>
<gene>
    <name evidence="1" type="ORF">RPERSI_LOCUS23117</name>
</gene>
<keyword evidence="2" id="KW-1185">Reference proteome</keyword>
<dbReference type="Proteomes" id="UP000789920">
    <property type="component" value="Unassembled WGS sequence"/>
</dbReference>